<evidence type="ECO:0000256" key="1">
    <source>
        <dbReference type="ARBA" id="ARBA00006817"/>
    </source>
</evidence>
<sequence>MNTPTPTGRRIDAADGTYCEWRRTFAAPIDDVWAAVTEPERLARWIGTWTGEPSSGAVTFQMLFQGDDMPAEAFAIDECEPPRRLRITTTSPYDGENPTHWQLRLDLSEADGVTTLTFAQSVPDPTMAEGVGPGWDYYLDRLVAAETTGDASTVDFAAYHPNDEFTAHYRAEFGF</sequence>
<evidence type="ECO:0000259" key="2">
    <source>
        <dbReference type="Pfam" id="PF08327"/>
    </source>
</evidence>
<accession>A0A7I9V3W2</accession>
<dbReference type="OrthoDB" id="8117292at2"/>
<proteinExistence type="inferred from homology"/>
<reference evidence="4" key="1">
    <citation type="submission" date="2019-06" db="EMBL/GenBank/DDBJ databases">
        <title>Gordonia isolated from sludge of a wastewater treatment plant.</title>
        <authorList>
            <person name="Tamura T."/>
            <person name="Aoyama K."/>
            <person name="Kang Y."/>
            <person name="Saito S."/>
            <person name="Akiyama N."/>
            <person name="Yazawa K."/>
            <person name="Gonoi T."/>
            <person name="Mikami Y."/>
        </authorList>
    </citation>
    <scope>NUCLEOTIDE SEQUENCE [LARGE SCALE GENOMIC DNA]</scope>
    <source>
        <strain evidence="4">NBRC 107696</strain>
    </source>
</reference>
<comment type="caution">
    <text evidence="3">The sequence shown here is derived from an EMBL/GenBank/DDBJ whole genome shotgun (WGS) entry which is preliminary data.</text>
</comment>
<evidence type="ECO:0000313" key="3">
    <source>
        <dbReference type="EMBL" id="GEE00118.1"/>
    </source>
</evidence>
<dbReference type="InterPro" id="IPR013538">
    <property type="entry name" value="ASHA1/2-like_C"/>
</dbReference>
<organism evidence="3 4">
    <name type="scientific">Gordonia spumicola</name>
    <dbReference type="NCBI Taxonomy" id="589161"/>
    <lineage>
        <taxon>Bacteria</taxon>
        <taxon>Bacillati</taxon>
        <taxon>Actinomycetota</taxon>
        <taxon>Actinomycetes</taxon>
        <taxon>Mycobacteriales</taxon>
        <taxon>Gordoniaceae</taxon>
        <taxon>Gordonia</taxon>
    </lineage>
</organism>
<dbReference type="InterPro" id="IPR023393">
    <property type="entry name" value="START-like_dom_sf"/>
</dbReference>
<dbReference type="SUPFAM" id="SSF55961">
    <property type="entry name" value="Bet v1-like"/>
    <property type="match status" value="1"/>
</dbReference>
<feature type="domain" description="Activator of Hsp90 ATPase homologue 1/2-like C-terminal" evidence="2">
    <location>
        <begin position="27"/>
        <end position="144"/>
    </location>
</feature>
<protein>
    <recommendedName>
        <fullName evidence="2">Activator of Hsp90 ATPase homologue 1/2-like C-terminal domain-containing protein</fullName>
    </recommendedName>
</protein>
<dbReference type="Proteomes" id="UP000444960">
    <property type="component" value="Unassembled WGS sequence"/>
</dbReference>
<evidence type="ECO:0000313" key="4">
    <source>
        <dbReference type="Proteomes" id="UP000444960"/>
    </source>
</evidence>
<dbReference type="RefSeq" id="WP_161894057.1">
    <property type="nucleotide sequence ID" value="NZ_BJOV01000002.1"/>
</dbReference>
<keyword evidence="4" id="KW-1185">Reference proteome</keyword>
<dbReference type="Gene3D" id="3.30.530.20">
    <property type="match status" value="1"/>
</dbReference>
<gene>
    <name evidence="3" type="ORF">nbrc107696_05640</name>
</gene>
<dbReference type="Pfam" id="PF08327">
    <property type="entry name" value="AHSA1"/>
    <property type="match status" value="1"/>
</dbReference>
<name>A0A7I9V3W2_9ACTN</name>
<comment type="similarity">
    <text evidence="1">Belongs to the AHA1 family.</text>
</comment>
<dbReference type="AlphaFoldDB" id="A0A7I9V3W2"/>
<dbReference type="EMBL" id="BJOV01000002">
    <property type="protein sequence ID" value="GEE00118.1"/>
    <property type="molecule type" value="Genomic_DNA"/>
</dbReference>
<dbReference type="CDD" id="cd08899">
    <property type="entry name" value="SRPBCC_CalC_Aha1-like_6"/>
    <property type="match status" value="1"/>
</dbReference>